<evidence type="ECO:0000256" key="3">
    <source>
        <dbReference type="ARBA" id="ARBA00022833"/>
    </source>
</evidence>
<dbReference type="InterPro" id="IPR002481">
    <property type="entry name" value="FUR"/>
</dbReference>
<dbReference type="RefSeq" id="WP_013495189.1">
    <property type="nucleotide sequence ID" value="NC_014831.1"/>
</dbReference>
<evidence type="ECO:0000256" key="5">
    <source>
        <dbReference type="ARBA" id="ARBA00023125"/>
    </source>
</evidence>
<organism evidence="9 10">
    <name type="scientific">Thermaerobacter marianensis (strain ATCC 700841 / DSM 12885 / JCM 10246 / 7p75a)</name>
    <dbReference type="NCBI Taxonomy" id="644966"/>
    <lineage>
        <taxon>Bacteria</taxon>
        <taxon>Bacillati</taxon>
        <taxon>Bacillota</taxon>
        <taxon>Clostridia</taxon>
        <taxon>Eubacteriales</taxon>
        <taxon>Clostridiales Family XVII. Incertae Sedis</taxon>
        <taxon>Thermaerobacter</taxon>
    </lineage>
</organism>
<protein>
    <submittedName>
        <fullName evidence="9">Ferric uptake regulator, Fur family</fullName>
    </submittedName>
</protein>
<keyword evidence="6" id="KW-0804">Transcription</keyword>
<evidence type="ECO:0000256" key="8">
    <source>
        <dbReference type="SAM" id="MobiDB-lite"/>
    </source>
</evidence>
<dbReference type="SUPFAM" id="SSF46785">
    <property type="entry name" value="Winged helix' DNA-binding domain"/>
    <property type="match status" value="1"/>
</dbReference>
<dbReference type="PANTHER" id="PTHR33202:SF7">
    <property type="entry name" value="FERRIC UPTAKE REGULATION PROTEIN"/>
    <property type="match status" value="1"/>
</dbReference>
<dbReference type="Gene3D" id="3.30.1490.190">
    <property type="match status" value="1"/>
</dbReference>
<dbReference type="EMBL" id="CP002344">
    <property type="protein sequence ID" value="ADU50884.1"/>
    <property type="molecule type" value="Genomic_DNA"/>
</dbReference>
<keyword evidence="10" id="KW-1185">Reference proteome</keyword>
<feature type="region of interest" description="Disordered" evidence="8">
    <location>
        <begin position="1"/>
        <end position="47"/>
    </location>
</feature>
<accession>E6SIH8</accession>
<name>E6SIH8_THEM7</name>
<evidence type="ECO:0000256" key="7">
    <source>
        <dbReference type="PIRSR" id="PIRSR602481-1"/>
    </source>
</evidence>
<feature type="binding site" evidence="7">
    <location>
        <position position="182"/>
    </location>
    <ligand>
        <name>Zn(2+)</name>
        <dbReference type="ChEBI" id="CHEBI:29105"/>
    </ligand>
</feature>
<sequence>MPTKPQHPQDAEAQPGRTNRPPATARRVAGETDRCSRPQRDREPLGAPAARLARRLRDAGLRLTPQRLAVYRCLQDFTARHHHPTVEEVHAALAGTMPLASVATVRRTLDLLVELGLARRVILPGEAEHFDGDPHLHVHLHCRQCGRVEDVILPQLDRLEEEVTERTGFVLVGRSLVFTGLCPDCQHAAARARPATGTT</sequence>
<feature type="binding site" evidence="7">
    <location>
        <position position="142"/>
    </location>
    <ligand>
        <name>Zn(2+)</name>
        <dbReference type="ChEBI" id="CHEBI:29105"/>
    </ligand>
</feature>
<dbReference type="Gene3D" id="1.10.10.10">
    <property type="entry name" value="Winged helix-like DNA-binding domain superfamily/Winged helix DNA-binding domain"/>
    <property type="match status" value="1"/>
</dbReference>
<dbReference type="GO" id="GO:1900376">
    <property type="term" value="P:regulation of secondary metabolite biosynthetic process"/>
    <property type="evidence" value="ECO:0007669"/>
    <property type="project" value="TreeGrafter"/>
</dbReference>
<comment type="similarity">
    <text evidence="1">Belongs to the Fur family.</text>
</comment>
<evidence type="ECO:0000256" key="1">
    <source>
        <dbReference type="ARBA" id="ARBA00007957"/>
    </source>
</evidence>
<evidence type="ECO:0000313" key="10">
    <source>
        <dbReference type="Proteomes" id="UP000008915"/>
    </source>
</evidence>
<dbReference type="GO" id="GO:0008270">
    <property type="term" value="F:zinc ion binding"/>
    <property type="evidence" value="ECO:0007669"/>
    <property type="project" value="TreeGrafter"/>
</dbReference>
<reference evidence="10" key="2">
    <citation type="journal article" date="2010" name="Stand. Genomic Sci.">
        <title>Complete genome sequence of Thermaerobacter marianensis type strain (7p75aT).</title>
        <authorList>
            <person name="Han C."/>
            <person name="Gu W."/>
            <person name="Zhang X."/>
            <person name="Lapidus A."/>
            <person name="Nolan M."/>
            <person name="Copeland A."/>
            <person name="Lucas S."/>
            <person name="Glavina Del Rio T."/>
            <person name="Tice H."/>
            <person name="Cheng J."/>
            <person name="Tapia R."/>
            <person name="Goodwin L."/>
            <person name="Pitluck S."/>
            <person name="Pagani I."/>
            <person name="Ivanova N."/>
            <person name="Mavromatis K."/>
            <person name="Mikhailova N."/>
            <person name="Pati A."/>
            <person name="Chen A."/>
            <person name="Palaniappan K."/>
            <person name="Land M."/>
            <person name="Hauser L."/>
            <person name="Chang Y."/>
            <person name="Jeffries C."/>
            <person name="Schneider S."/>
            <person name="Rohde M."/>
            <person name="Goker M."/>
            <person name="Pukall R."/>
            <person name="Woyke T."/>
            <person name="Bristow J."/>
            <person name="Eisen J."/>
            <person name="Markowitz V."/>
            <person name="Hugenholtz P."/>
            <person name="Kyrpides N."/>
            <person name="Klenk H."/>
            <person name="Detter J."/>
        </authorList>
    </citation>
    <scope>NUCLEOTIDE SEQUENCE [LARGE SCALE GENOMIC DNA]</scope>
    <source>
        <strain evidence="10">ATCC 700841 / DSM 12885 / JCM 10246 / 7p75a</strain>
    </source>
</reference>
<keyword evidence="7" id="KW-0479">Metal-binding</keyword>
<evidence type="ECO:0000313" key="9">
    <source>
        <dbReference type="EMBL" id="ADU50884.1"/>
    </source>
</evidence>
<dbReference type="OrthoDB" id="8659436at2"/>
<dbReference type="KEGG" id="tmr:Tmar_0769"/>
<keyword evidence="2" id="KW-0678">Repressor</keyword>
<evidence type="ECO:0000256" key="2">
    <source>
        <dbReference type="ARBA" id="ARBA00022491"/>
    </source>
</evidence>
<keyword evidence="5" id="KW-0238">DNA-binding</keyword>
<feature type="binding site" evidence="7">
    <location>
        <position position="185"/>
    </location>
    <ligand>
        <name>Zn(2+)</name>
        <dbReference type="ChEBI" id="CHEBI:29105"/>
    </ligand>
</feature>
<evidence type="ECO:0000256" key="6">
    <source>
        <dbReference type="ARBA" id="ARBA00023163"/>
    </source>
</evidence>
<dbReference type="InterPro" id="IPR036388">
    <property type="entry name" value="WH-like_DNA-bd_sf"/>
</dbReference>
<dbReference type="Pfam" id="PF01475">
    <property type="entry name" value="FUR"/>
    <property type="match status" value="1"/>
</dbReference>
<dbReference type="eggNOG" id="COG0735">
    <property type="taxonomic scope" value="Bacteria"/>
</dbReference>
<dbReference type="GO" id="GO:0003700">
    <property type="term" value="F:DNA-binding transcription factor activity"/>
    <property type="evidence" value="ECO:0007669"/>
    <property type="project" value="InterPro"/>
</dbReference>
<keyword evidence="4" id="KW-0805">Transcription regulation</keyword>
<dbReference type="Proteomes" id="UP000008915">
    <property type="component" value="Chromosome"/>
</dbReference>
<dbReference type="HOGENOM" id="CLU_096072_4_2_9"/>
<feature type="binding site" evidence="7">
    <location>
        <position position="145"/>
    </location>
    <ligand>
        <name>Zn(2+)</name>
        <dbReference type="ChEBI" id="CHEBI:29105"/>
    </ligand>
</feature>
<dbReference type="GO" id="GO:0000976">
    <property type="term" value="F:transcription cis-regulatory region binding"/>
    <property type="evidence" value="ECO:0007669"/>
    <property type="project" value="TreeGrafter"/>
</dbReference>
<dbReference type="PANTHER" id="PTHR33202">
    <property type="entry name" value="ZINC UPTAKE REGULATION PROTEIN"/>
    <property type="match status" value="1"/>
</dbReference>
<gene>
    <name evidence="9" type="ordered locus">Tmar_0769</name>
</gene>
<dbReference type="InterPro" id="IPR036390">
    <property type="entry name" value="WH_DNA-bd_sf"/>
</dbReference>
<keyword evidence="3 7" id="KW-0862">Zinc</keyword>
<proteinExistence type="inferred from homology"/>
<dbReference type="InterPro" id="IPR043135">
    <property type="entry name" value="Fur_C"/>
</dbReference>
<comment type="cofactor">
    <cofactor evidence="7">
        <name>Zn(2+)</name>
        <dbReference type="ChEBI" id="CHEBI:29105"/>
    </cofactor>
    <text evidence="7">Binds 1 zinc ion per subunit.</text>
</comment>
<reference evidence="9 10" key="1">
    <citation type="journal article" date="2010" name="Stand. Genomic Sci.">
        <title>Complete genome sequence of Thermaerobacter marianensis type strain (7p75a).</title>
        <authorList>
            <person name="Han C."/>
            <person name="Gu W."/>
            <person name="Zhang X."/>
            <person name="Lapidus A."/>
            <person name="Nolan M."/>
            <person name="Copeland A."/>
            <person name="Lucas S."/>
            <person name="Del Rio T.G."/>
            <person name="Tice H."/>
            <person name="Cheng J.F."/>
            <person name="Tapia R."/>
            <person name="Goodwin L."/>
            <person name="Pitluck S."/>
            <person name="Pagani I."/>
            <person name="Ivanova N."/>
            <person name="Mavromatis K."/>
            <person name="Mikhailova N."/>
            <person name="Pati A."/>
            <person name="Chen A."/>
            <person name="Palaniappan K."/>
            <person name="Land M."/>
            <person name="Hauser L."/>
            <person name="Chang Y.J."/>
            <person name="Jeffries C.D."/>
            <person name="Schneider S."/>
            <person name="Rohde M."/>
            <person name="Goker M."/>
            <person name="Pukall R."/>
            <person name="Woyke T."/>
            <person name="Bristow J."/>
            <person name="Eisen J.A."/>
            <person name="Markowitz V."/>
            <person name="Hugenholtz P."/>
            <person name="Kyrpides N.C."/>
            <person name="Klenk H.P."/>
            <person name="Detter J.C."/>
        </authorList>
    </citation>
    <scope>NUCLEOTIDE SEQUENCE [LARGE SCALE GENOMIC DNA]</scope>
    <source>
        <strain evidence="10">ATCC 700841 / DSM 12885 / JCM 10246 / 7p75a</strain>
    </source>
</reference>
<feature type="compositionally biased region" description="Basic and acidic residues" evidence="8">
    <location>
        <begin position="28"/>
        <end position="44"/>
    </location>
</feature>
<dbReference type="GO" id="GO:0045892">
    <property type="term" value="P:negative regulation of DNA-templated transcription"/>
    <property type="evidence" value="ECO:0007669"/>
    <property type="project" value="TreeGrafter"/>
</dbReference>
<dbReference type="CDD" id="cd07153">
    <property type="entry name" value="Fur_like"/>
    <property type="match status" value="1"/>
</dbReference>
<dbReference type="STRING" id="644966.Tmar_0769"/>
<dbReference type="AlphaFoldDB" id="E6SIH8"/>
<evidence type="ECO:0000256" key="4">
    <source>
        <dbReference type="ARBA" id="ARBA00023015"/>
    </source>
</evidence>